<dbReference type="GO" id="GO:0003677">
    <property type="term" value="F:DNA binding"/>
    <property type="evidence" value="ECO:0007669"/>
    <property type="project" value="UniProtKB-KW"/>
</dbReference>
<dbReference type="Proteomes" id="UP000342249">
    <property type="component" value="Unassembled WGS sequence"/>
</dbReference>
<sequence>MAIIINKAKVMEEFILNTFGERFKSIRLSKKLTQQQIANEFNRRYGYAFTKTTISQYENNKRVPEMNAIRNFVEYFNVSLDYLLCNDIHVVKELGQKYNMLNESEFIELEKISTLIKNLAEDGKILFNNIEINARQRQTLINGIDIIYGLVKGETEKE</sequence>
<dbReference type="SUPFAM" id="SSF47413">
    <property type="entry name" value="lambda repressor-like DNA-binding domains"/>
    <property type="match status" value="1"/>
</dbReference>
<name>A0A5N7IXN4_9CLOT</name>
<dbReference type="PANTHER" id="PTHR46558">
    <property type="entry name" value="TRACRIPTIONAL REGULATORY PROTEIN-RELATED-RELATED"/>
    <property type="match status" value="1"/>
</dbReference>
<dbReference type="InterPro" id="IPR001387">
    <property type="entry name" value="Cro/C1-type_HTH"/>
</dbReference>
<evidence type="ECO:0000256" key="1">
    <source>
        <dbReference type="ARBA" id="ARBA00023125"/>
    </source>
</evidence>
<protein>
    <submittedName>
        <fullName evidence="3">XRE family transcriptional regulator</fullName>
    </submittedName>
</protein>
<feature type="domain" description="HTH cro/C1-type" evidence="2">
    <location>
        <begin position="23"/>
        <end position="83"/>
    </location>
</feature>
<dbReference type="Gene3D" id="1.10.260.40">
    <property type="entry name" value="lambda repressor-like DNA-binding domains"/>
    <property type="match status" value="1"/>
</dbReference>
<gene>
    <name evidence="3" type="ORF">E4V82_03815</name>
</gene>
<dbReference type="Pfam" id="PF12844">
    <property type="entry name" value="HTH_19"/>
    <property type="match status" value="1"/>
</dbReference>
<accession>A0A5N7IXN4</accession>
<dbReference type="CDD" id="cd00093">
    <property type="entry name" value="HTH_XRE"/>
    <property type="match status" value="1"/>
</dbReference>
<dbReference type="PANTHER" id="PTHR46558:SF11">
    <property type="entry name" value="HTH-TYPE TRANSCRIPTIONAL REGULATOR XRE"/>
    <property type="match status" value="1"/>
</dbReference>
<dbReference type="EMBL" id="SPSF01000014">
    <property type="protein sequence ID" value="MPQ61238.1"/>
    <property type="molecule type" value="Genomic_DNA"/>
</dbReference>
<dbReference type="InterPro" id="IPR010982">
    <property type="entry name" value="Lambda_DNA-bd_dom_sf"/>
</dbReference>
<comment type="caution">
    <text evidence="3">The sequence shown here is derived from an EMBL/GenBank/DDBJ whole genome shotgun (WGS) entry which is preliminary data.</text>
</comment>
<keyword evidence="1" id="KW-0238">DNA-binding</keyword>
<evidence type="ECO:0000313" key="3">
    <source>
        <dbReference type="EMBL" id="MPQ61238.1"/>
    </source>
</evidence>
<dbReference type="AlphaFoldDB" id="A0A5N7IXN4"/>
<organism evidence="3 4">
    <name type="scientific">Clostridium estertheticum</name>
    <dbReference type="NCBI Taxonomy" id="238834"/>
    <lineage>
        <taxon>Bacteria</taxon>
        <taxon>Bacillati</taxon>
        <taxon>Bacillota</taxon>
        <taxon>Clostridia</taxon>
        <taxon>Eubacteriales</taxon>
        <taxon>Clostridiaceae</taxon>
        <taxon>Clostridium</taxon>
    </lineage>
</organism>
<dbReference type="SMART" id="SM00530">
    <property type="entry name" value="HTH_XRE"/>
    <property type="match status" value="1"/>
</dbReference>
<dbReference type="PROSITE" id="PS50943">
    <property type="entry name" value="HTH_CROC1"/>
    <property type="match status" value="1"/>
</dbReference>
<evidence type="ECO:0000313" key="4">
    <source>
        <dbReference type="Proteomes" id="UP000342249"/>
    </source>
</evidence>
<evidence type="ECO:0000259" key="2">
    <source>
        <dbReference type="PROSITE" id="PS50943"/>
    </source>
</evidence>
<reference evidence="3 4" key="1">
    <citation type="journal article" date="2019" name="Lett. Appl. Microbiol.">
        <title>A case of 'blown pack' spoilage of vacuum-packaged pork likely associated with Clostridium estertheticum in Canada.</title>
        <authorList>
            <person name="Zhang P."/>
            <person name="Ward P."/>
            <person name="McMullen L.M."/>
            <person name="Yang X."/>
        </authorList>
    </citation>
    <scope>NUCLEOTIDE SEQUENCE [LARGE SCALE GENOMIC DNA]</scope>
    <source>
        <strain evidence="3 4">MA19</strain>
    </source>
</reference>
<proteinExistence type="predicted"/>